<evidence type="ECO:0008006" key="4">
    <source>
        <dbReference type="Google" id="ProtNLM"/>
    </source>
</evidence>
<organism evidence="2 3">
    <name type="scientific">Pseudoduganella violacea</name>
    <dbReference type="NCBI Taxonomy" id="1715466"/>
    <lineage>
        <taxon>Bacteria</taxon>
        <taxon>Pseudomonadati</taxon>
        <taxon>Pseudomonadota</taxon>
        <taxon>Betaproteobacteria</taxon>
        <taxon>Burkholderiales</taxon>
        <taxon>Oxalobacteraceae</taxon>
        <taxon>Telluria group</taxon>
        <taxon>Pseudoduganella</taxon>
    </lineage>
</organism>
<comment type="caution">
    <text evidence="2">The sequence shown here is derived from an EMBL/GenBank/DDBJ whole genome shotgun (WGS) entry which is preliminary data.</text>
</comment>
<reference evidence="2 3" key="1">
    <citation type="submission" date="2020-08" db="EMBL/GenBank/DDBJ databases">
        <title>Genomic Encyclopedia of Type Strains, Phase III (KMG-III): the genomes of soil and plant-associated and newly described type strains.</title>
        <authorList>
            <person name="Whitman W."/>
        </authorList>
    </citation>
    <scope>NUCLEOTIDE SEQUENCE [LARGE SCALE GENOMIC DNA]</scope>
    <source>
        <strain evidence="2 3">CECT 8897</strain>
    </source>
</reference>
<protein>
    <recommendedName>
        <fullName evidence="4">Darcynin</fullName>
    </recommendedName>
</protein>
<evidence type="ECO:0000313" key="3">
    <source>
        <dbReference type="Proteomes" id="UP000541535"/>
    </source>
</evidence>
<comment type="similarity">
    <text evidence="1">Belongs to the darcynin family.</text>
</comment>
<evidence type="ECO:0000313" key="2">
    <source>
        <dbReference type="EMBL" id="MBB3117633.1"/>
    </source>
</evidence>
<keyword evidence="3" id="KW-1185">Reference proteome</keyword>
<accession>A0A7W5B749</accession>
<dbReference type="RefSeq" id="WP_183439612.1">
    <property type="nucleotide sequence ID" value="NZ_JACHXD010000002.1"/>
</dbReference>
<sequence length="127" mass="14493">MTLANQETLPALTGFIVVKALPAWTSLGFGEQLVLLQAHVEPVLQRYHEQVRLLMYDVEKALTSAATDIWVWESTDRAAYNQLMVDLQKTPFWGRYFEVLDMLDGARGDAIFQLSSWQFRTGVPVME</sequence>
<proteinExistence type="inferred from homology"/>
<dbReference type="EMBL" id="JACHXD010000002">
    <property type="protein sequence ID" value="MBB3117633.1"/>
    <property type="molecule type" value="Genomic_DNA"/>
</dbReference>
<dbReference type="Proteomes" id="UP000541535">
    <property type="component" value="Unassembled WGS sequence"/>
</dbReference>
<dbReference type="Pfam" id="PF17074">
    <property type="entry name" value="Darcynin"/>
    <property type="match status" value="1"/>
</dbReference>
<dbReference type="InterPro" id="IPR031409">
    <property type="entry name" value="Darcynin"/>
</dbReference>
<name>A0A7W5B749_9BURK</name>
<gene>
    <name evidence="2" type="ORF">FHS03_000659</name>
</gene>
<dbReference type="AlphaFoldDB" id="A0A7W5B749"/>
<evidence type="ECO:0000256" key="1">
    <source>
        <dbReference type="ARBA" id="ARBA00006869"/>
    </source>
</evidence>